<dbReference type="Pfam" id="PF13386">
    <property type="entry name" value="DsbD_2"/>
    <property type="match status" value="1"/>
</dbReference>
<keyword evidence="1" id="KW-0472">Membrane</keyword>
<dbReference type="Proteomes" id="UP001597441">
    <property type="component" value="Unassembled WGS sequence"/>
</dbReference>
<name>A0ABW5JV48_9FLAO</name>
<keyword evidence="1" id="KW-0812">Transmembrane</keyword>
<evidence type="ECO:0000256" key="1">
    <source>
        <dbReference type="SAM" id="Phobius"/>
    </source>
</evidence>
<dbReference type="PANTHER" id="PTHR33876:SF4">
    <property type="entry name" value="CHLOROPLAST PROTEIN FOR GROWTH AND FERTILITY 2"/>
    <property type="match status" value="1"/>
</dbReference>
<reference evidence="4" key="1">
    <citation type="journal article" date="2019" name="Int. J. Syst. Evol. Microbiol.">
        <title>The Global Catalogue of Microorganisms (GCM) 10K type strain sequencing project: providing services to taxonomists for standard genome sequencing and annotation.</title>
        <authorList>
            <consortium name="The Broad Institute Genomics Platform"/>
            <consortium name="The Broad Institute Genome Sequencing Center for Infectious Disease"/>
            <person name="Wu L."/>
            <person name="Ma J."/>
        </authorList>
    </citation>
    <scope>NUCLEOTIDE SEQUENCE [LARGE SCALE GENOMIC DNA]</scope>
    <source>
        <strain evidence="4">KCTC 42903</strain>
    </source>
</reference>
<proteinExistence type="predicted"/>
<dbReference type="InterPro" id="IPR052776">
    <property type="entry name" value="Chloro_ReproSupport/MetalTrans"/>
</dbReference>
<feature type="transmembrane region" description="Helical" evidence="1">
    <location>
        <begin position="141"/>
        <end position="162"/>
    </location>
</feature>
<dbReference type="InterPro" id="IPR039447">
    <property type="entry name" value="UreH-like_TM_dom"/>
</dbReference>
<evidence type="ECO:0000259" key="2">
    <source>
        <dbReference type="Pfam" id="PF13386"/>
    </source>
</evidence>
<evidence type="ECO:0000313" key="3">
    <source>
        <dbReference type="EMBL" id="MFD2535444.1"/>
    </source>
</evidence>
<feature type="transmembrane region" description="Helical" evidence="1">
    <location>
        <begin position="6"/>
        <end position="31"/>
    </location>
</feature>
<keyword evidence="4" id="KW-1185">Reference proteome</keyword>
<organism evidence="3 4">
    <name type="scientific">Gelatiniphilus marinus</name>
    <dbReference type="NCBI Taxonomy" id="1759464"/>
    <lineage>
        <taxon>Bacteria</taxon>
        <taxon>Pseudomonadati</taxon>
        <taxon>Bacteroidota</taxon>
        <taxon>Flavobacteriia</taxon>
        <taxon>Flavobacteriales</taxon>
        <taxon>Flavobacteriaceae</taxon>
        <taxon>Gelatiniphilus</taxon>
    </lineage>
</organism>
<sequence length="233" mass="25751">MDAFPLFTGISAAILHVIAGPDHLAAVAPFAIERVKKAWKVGLLWGIGHLSGMLIIGMLFLFFKDLIPIEKISVHSEKFVGVILFLLGLWILVKIFRANKKVHKHLHVHADENVIIHKHGHQHEGKKNHAHSHTNIKQSNISTLFIGLVHGLAGIAHFLLFLPVLGFTSKSESIYYIGGFAIGTLLAMSAFAFVMGQIASFSKKDHNDSFFKGIRIASALFAMLFGVYWIIAN</sequence>
<comment type="caution">
    <text evidence="3">The sequence shown here is derived from an EMBL/GenBank/DDBJ whole genome shotgun (WGS) entry which is preliminary data.</text>
</comment>
<protein>
    <submittedName>
        <fullName evidence="3">Sulfite exporter TauE/SafE family protein</fullName>
    </submittedName>
</protein>
<evidence type="ECO:0000313" key="4">
    <source>
        <dbReference type="Proteomes" id="UP001597441"/>
    </source>
</evidence>
<feature type="transmembrane region" description="Helical" evidence="1">
    <location>
        <begin position="79"/>
        <end position="96"/>
    </location>
</feature>
<gene>
    <name evidence="3" type="ORF">ACFSQS_10060</name>
</gene>
<dbReference type="RefSeq" id="WP_388017919.1">
    <property type="nucleotide sequence ID" value="NZ_JBHUDT010000003.1"/>
</dbReference>
<feature type="transmembrane region" description="Helical" evidence="1">
    <location>
        <begin position="174"/>
        <end position="201"/>
    </location>
</feature>
<dbReference type="PANTHER" id="PTHR33876">
    <property type="entry name" value="UNNAMED PRODUCT"/>
    <property type="match status" value="1"/>
</dbReference>
<feature type="transmembrane region" description="Helical" evidence="1">
    <location>
        <begin position="213"/>
        <end position="231"/>
    </location>
</feature>
<dbReference type="EMBL" id="JBHULK010000003">
    <property type="protein sequence ID" value="MFD2535444.1"/>
    <property type="molecule type" value="Genomic_DNA"/>
</dbReference>
<keyword evidence="1" id="KW-1133">Transmembrane helix</keyword>
<accession>A0ABW5JV48</accession>
<feature type="transmembrane region" description="Helical" evidence="1">
    <location>
        <begin position="43"/>
        <end position="63"/>
    </location>
</feature>
<feature type="domain" description="Urease accessory protein UreH-like transmembrane" evidence="2">
    <location>
        <begin position="28"/>
        <end position="226"/>
    </location>
</feature>